<evidence type="ECO:0000313" key="6">
    <source>
        <dbReference type="Proteomes" id="UP001300692"/>
    </source>
</evidence>
<organism evidence="5 6">
    <name type="scientific">Reichenbachiella ulvae</name>
    <dbReference type="NCBI Taxonomy" id="2980104"/>
    <lineage>
        <taxon>Bacteria</taxon>
        <taxon>Pseudomonadati</taxon>
        <taxon>Bacteroidota</taxon>
        <taxon>Cytophagia</taxon>
        <taxon>Cytophagales</taxon>
        <taxon>Reichenbachiellaceae</taxon>
        <taxon>Reichenbachiella</taxon>
    </lineage>
</organism>
<evidence type="ECO:0000256" key="2">
    <source>
        <dbReference type="ARBA" id="ARBA00024035"/>
    </source>
</evidence>
<protein>
    <submittedName>
        <fullName evidence="5">SAM-dependent chlorinase/fluorinase</fullName>
    </submittedName>
</protein>
<dbReference type="PIRSF" id="PIRSF006779">
    <property type="entry name" value="UCP006779"/>
    <property type="match status" value="1"/>
</dbReference>
<reference evidence="5 6" key="1">
    <citation type="submission" date="2022-10" db="EMBL/GenBank/DDBJ databases">
        <title>Comparative genomics and taxonomic characterization of three novel marine species of genus Reichenbachiella exhibiting antioxidant and polysaccharide degradation activities.</title>
        <authorList>
            <person name="Muhammad N."/>
            <person name="Lee Y.-J."/>
            <person name="Ko J."/>
            <person name="Kim S.-G."/>
        </authorList>
    </citation>
    <scope>NUCLEOTIDE SEQUENCE [LARGE SCALE GENOMIC DNA]</scope>
    <source>
        <strain evidence="5 6">ABR2-5</strain>
    </source>
</reference>
<dbReference type="SUPFAM" id="SSF101852">
    <property type="entry name" value="Bacterial fluorinating enzyme, C-terminal domain"/>
    <property type="match status" value="1"/>
</dbReference>
<keyword evidence="6" id="KW-1185">Reference proteome</keyword>
<dbReference type="InterPro" id="IPR046470">
    <property type="entry name" value="SAM_HAT_C"/>
</dbReference>
<dbReference type="InterPro" id="IPR023228">
    <property type="entry name" value="SAM_OH_AdoTrfase_N_sf"/>
</dbReference>
<dbReference type="InterPro" id="IPR046469">
    <property type="entry name" value="SAM_HAT_N"/>
</dbReference>
<proteinExistence type="inferred from homology"/>
<dbReference type="Pfam" id="PF01887">
    <property type="entry name" value="SAM_HAT_N"/>
    <property type="match status" value="1"/>
</dbReference>
<dbReference type="PANTHER" id="PTHR35092:SF1">
    <property type="entry name" value="CHLORINASE MJ1651"/>
    <property type="match status" value="1"/>
</dbReference>
<dbReference type="Gene3D" id="2.40.30.90">
    <property type="entry name" value="Bacterial fluorinating enzyme like"/>
    <property type="match status" value="1"/>
</dbReference>
<keyword evidence="1" id="KW-0949">S-adenosyl-L-methionine</keyword>
<dbReference type="InterPro" id="IPR002747">
    <property type="entry name" value="SAM_OH_AdoTrfase"/>
</dbReference>
<dbReference type="PANTHER" id="PTHR35092">
    <property type="entry name" value="CHLORINASE MJ1651"/>
    <property type="match status" value="1"/>
</dbReference>
<dbReference type="EMBL" id="JAOYOD010000001">
    <property type="protein sequence ID" value="MCV9386714.1"/>
    <property type="molecule type" value="Genomic_DNA"/>
</dbReference>
<dbReference type="RefSeq" id="WP_264137535.1">
    <property type="nucleotide sequence ID" value="NZ_JAOYOD010000001.1"/>
</dbReference>
<comment type="caution">
    <text evidence="5">The sequence shown here is derived from an EMBL/GenBank/DDBJ whole genome shotgun (WGS) entry which is preliminary data.</text>
</comment>
<evidence type="ECO:0000259" key="3">
    <source>
        <dbReference type="Pfam" id="PF01887"/>
    </source>
</evidence>
<dbReference type="Proteomes" id="UP001300692">
    <property type="component" value="Unassembled WGS sequence"/>
</dbReference>
<feature type="domain" description="S-adenosyl-l-methionine hydroxide adenosyltransferase N-terminal" evidence="3">
    <location>
        <begin position="4"/>
        <end position="141"/>
    </location>
</feature>
<dbReference type="InterPro" id="IPR023227">
    <property type="entry name" value="SAM_OH_AdoTrfase_C_sf"/>
</dbReference>
<feature type="domain" description="S-adenosyl-l-methionine hydroxide adenosyltransferase C-terminal" evidence="4">
    <location>
        <begin position="164"/>
        <end position="251"/>
    </location>
</feature>
<dbReference type="SUPFAM" id="SSF102522">
    <property type="entry name" value="Bacterial fluorinating enzyme, N-terminal domain"/>
    <property type="match status" value="1"/>
</dbReference>
<dbReference type="Pfam" id="PF20257">
    <property type="entry name" value="SAM_HAT_C"/>
    <property type="match status" value="1"/>
</dbReference>
<dbReference type="Gene3D" id="3.40.50.10790">
    <property type="entry name" value="S-adenosyl-l-methionine hydroxide adenosyltransferase, N-terminal"/>
    <property type="match status" value="1"/>
</dbReference>
<gene>
    <name evidence="5" type="ORF">N7U62_08575</name>
</gene>
<evidence type="ECO:0000313" key="5">
    <source>
        <dbReference type="EMBL" id="MCV9386714.1"/>
    </source>
</evidence>
<evidence type="ECO:0000256" key="1">
    <source>
        <dbReference type="ARBA" id="ARBA00022691"/>
    </source>
</evidence>
<name>A0ABT3CSU4_9BACT</name>
<comment type="similarity">
    <text evidence="2">Belongs to the SAM hydrolase / SAM-dependent halogenase family.</text>
</comment>
<sequence>MAIVTFISDFGLSDHYVAAVKASLLSTQPDLTIVDITHQIEVGDVGHAAHTLSSVFRDFPPGTVHLVAVSDSNARRPRSIAIELEGHYFVGEDSGIFTLLSEQPPTQMVELSIEVNTFGAKQVFGPIAAKIAAGSQLEEVGQPITAIKRFMLSHSKATKQQIAGNITRIDHYGNLVTNIMKQDFEAIMKINNYCPYEVNFRREKIGIIHDNYFDVGPGECFVIFDSTGRLQIGVLQGNGSQLLGLLVNDQVFIDFKL</sequence>
<accession>A0ABT3CSU4</accession>
<evidence type="ECO:0000259" key="4">
    <source>
        <dbReference type="Pfam" id="PF20257"/>
    </source>
</evidence>